<keyword evidence="3" id="KW-0808">Transferase</keyword>
<dbReference type="PROSITE" id="PS51443">
    <property type="entry name" value="PCS"/>
    <property type="match status" value="1"/>
</dbReference>
<comment type="caution">
    <text evidence="6">The sequence shown here is derived from an EMBL/GenBank/DDBJ whole genome shotgun (WGS) entry which is preliminary data.</text>
</comment>
<dbReference type="EC" id="2.3.2.15" evidence="1"/>
<proteinExistence type="predicted"/>
<dbReference type="GO" id="GO:0046938">
    <property type="term" value="P:phytochelatin biosynthetic process"/>
    <property type="evidence" value="ECO:0007669"/>
    <property type="project" value="InterPro"/>
</dbReference>
<name>A0A5N7N1X7_9HYPH</name>
<dbReference type="InterPro" id="IPR007719">
    <property type="entry name" value="PCS_N"/>
</dbReference>
<evidence type="ECO:0000256" key="3">
    <source>
        <dbReference type="ARBA" id="ARBA00022679"/>
    </source>
</evidence>
<evidence type="ECO:0000259" key="5">
    <source>
        <dbReference type="PROSITE" id="PS51443"/>
    </source>
</evidence>
<dbReference type="InterPro" id="IPR040409">
    <property type="entry name" value="PCS-like"/>
</dbReference>
<dbReference type="PANTHER" id="PTHR33447">
    <property type="entry name" value="GLUTATHIONE GAMMA-GLUTAMYLCYSTEINYLTRANSFERASE"/>
    <property type="match status" value="1"/>
</dbReference>
<dbReference type="Pfam" id="PF05023">
    <property type="entry name" value="Phytochelatin"/>
    <property type="match status" value="1"/>
</dbReference>
<evidence type="ECO:0000256" key="2">
    <source>
        <dbReference type="ARBA" id="ARBA00022539"/>
    </source>
</evidence>
<keyword evidence="2" id="KW-0104">Cadmium</keyword>
<dbReference type="PANTHER" id="PTHR33447:SF20">
    <property type="entry name" value="GLUTATHIONE GAMMA-GLUTAMYLCYSTEINYLTRANSFERASE"/>
    <property type="match status" value="1"/>
</dbReference>
<keyword evidence="4" id="KW-0479">Metal-binding</keyword>
<gene>
    <name evidence="6" type="ORF">FS320_33525</name>
</gene>
<dbReference type="Proteomes" id="UP000403266">
    <property type="component" value="Unassembled WGS sequence"/>
</dbReference>
<accession>A0A5N7N1X7</accession>
<dbReference type="Gene3D" id="3.90.70.30">
    <property type="entry name" value="Phytochelatin synthase, N-terminal domain"/>
    <property type="match status" value="1"/>
</dbReference>
<sequence length="183" mass="20561">TTPTRIDNLNSIHSRTVLFDVNKDSQCQIRQFLQGGPPRMRTDNLLNDETEKVLPKEVLAKIGMTLDQIGQLLTTFGVKADVHHTADTSVDEFRKLATEALGTPNRYVIVNYLRRAIGQERGGHISPLAAYDADTDRFLVLDVSRYKYPPVWVEADDLYAAMNTPDSDNQNRTRGFVLVAAKD</sequence>
<evidence type="ECO:0000256" key="4">
    <source>
        <dbReference type="ARBA" id="ARBA00022723"/>
    </source>
</evidence>
<evidence type="ECO:0000313" key="7">
    <source>
        <dbReference type="Proteomes" id="UP000403266"/>
    </source>
</evidence>
<dbReference type="EMBL" id="VOSK01000279">
    <property type="protein sequence ID" value="MPR29856.1"/>
    <property type="molecule type" value="Genomic_DNA"/>
</dbReference>
<dbReference type="GO" id="GO:0016756">
    <property type="term" value="F:glutathione gamma-glutamylcysteinyltransferase activity"/>
    <property type="evidence" value="ECO:0007669"/>
    <property type="project" value="UniProtKB-EC"/>
</dbReference>
<dbReference type="SUPFAM" id="SSF54001">
    <property type="entry name" value="Cysteine proteinases"/>
    <property type="match status" value="1"/>
</dbReference>
<dbReference type="RefSeq" id="WP_192926374.1">
    <property type="nucleotide sequence ID" value="NZ_VOSJ01000303.1"/>
</dbReference>
<evidence type="ECO:0000256" key="1">
    <source>
        <dbReference type="ARBA" id="ARBA00012468"/>
    </source>
</evidence>
<organism evidence="6 7">
    <name type="scientific">Microvirga tunisiensis</name>
    <dbReference type="NCBI Taxonomy" id="2108360"/>
    <lineage>
        <taxon>Bacteria</taxon>
        <taxon>Pseudomonadati</taxon>
        <taxon>Pseudomonadota</taxon>
        <taxon>Alphaproteobacteria</taxon>
        <taxon>Hyphomicrobiales</taxon>
        <taxon>Methylobacteriaceae</taxon>
        <taxon>Microvirga</taxon>
    </lineage>
</organism>
<feature type="non-terminal residue" evidence="6">
    <location>
        <position position="1"/>
    </location>
</feature>
<feature type="domain" description="Peptidase C83" evidence="5">
    <location>
        <begin position="1"/>
        <end position="183"/>
    </location>
</feature>
<reference evidence="6 7" key="1">
    <citation type="journal article" date="2019" name="Syst. Appl. Microbiol.">
        <title>Microvirga tunisiensis sp. nov., a root nodule symbiotic bacterium isolated from Lupinus micranthus and L. luteus grown in Northern Tunisia.</title>
        <authorList>
            <person name="Msaddak A."/>
            <person name="Rejili M."/>
            <person name="Duran D."/>
            <person name="Mars M."/>
            <person name="Palacios J.M."/>
            <person name="Ruiz-Argueso T."/>
            <person name="Rey L."/>
            <person name="Imperial J."/>
        </authorList>
    </citation>
    <scope>NUCLEOTIDE SEQUENCE [LARGE SCALE GENOMIC DNA]</scope>
    <source>
        <strain evidence="6 7">Lmie10</strain>
    </source>
</reference>
<dbReference type="GO" id="GO:0010038">
    <property type="term" value="P:response to metal ion"/>
    <property type="evidence" value="ECO:0007669"/>
    <property type="project" value="InterPro"/>
</dbReference>
<evidence type="ECO:0000313" key="6">
    <source>
        <dbReference type="EMBL" id="MPR29856.1"/>
    </source>
</evidence>
<dbReference type="InterPro" id="IPR038765">
    <property type="entry name" value="Papain-like_cys_pep_sf"/>
</dbReference>
<dbReference type="InterPro" id="IPR038156">
    <property type="entry name" value="PCS_N_sf"/>
</dbReference>
<dbReference type="AlphaFoldDB" id="A0A5N7N1X7"/>
<protein>
    <recommendedName>
        <fullName evidence="1">glutathione gamma-glutamylcysteinyltransferase</fullName>
        <ecNumber evidence="1">2.3.2.15</ecNumber>
    </recommendedName>
</protein>
<keyword evidence="7" id="KW-1185">Reference proteome</keyword>
<dbReference type="GO" id="GO:0046872">
    <property type="term" value="F:metal ion binding"/>
    <property type="evidence" value="ECO:0007669"/>
    <property type="project" value="UniProtKB-KW"/>
</dbReference>